<evidence type="ECO:0000256" key="6">
    <source>
        <dbReference type="ARBA" id="ARBA00022825"/>
    </source>
</evidence>
<keyword evidence="1" id="KW-0768">Sushi</keyword>
<dbReference type="GO" id="GO:0004252">
    <property type="term" value="F:serine-type endopeptidase activity"/>
    <property type="evidence" value="ECO:0007669"/>
    <property type="project" value="InterPro"/>
</dbReference>
<dbReference type="InterPro" id="IPR033116">
    <property type="entry name" value="TRYPSIN_SER"/>
</dbReference>
<keyword evidence="17" id="KW-1185">Reference proteome</keyword>
<dbReference type="InterPro" id="IPR051487">
    <property type="entry name" value="Ser/Thr_Proteases_Immune/Dev"/>
</dbReference>
<evidence type="ECO:0000259" key="14">
    <source>
        <dbReference type="PROSITE" id="PS50240"/>
    </source>
</evidence>
<sequence length="428" mass="47126">MCKLKCFLFLCLLTLLQTNLSSGRKCIIDYSIGTCTLLSKCRHLVEEILIAGSPMPLHITQKLQRLSCGYVADQPVVCCELSDDVETTERSSSDTRGLNSNITNNELNWVPEDVNESSRPSTNATNKVDSEENKIQNKPKDTRNSDIQNHPNIGLLPRACGMISDRDRIVGGNRTDLFEMPWMVVLMYQSVRGTELDCGGTLINEWYVLTAAHCVKFLPHGLELKSVILGEYELEHDPDCQVYNEKQICAPKIKNVAVDEAIPHEEYNKELLTNDIALIRLSEPADFSLDSIKPICLPVTPQLQKQILIGKNAVASGWGLTENHIQSRVLLKVSVPIVSKEDCQAAYEGKAVIHDQQLCAGGVAGKDSCGGDSGGPLVYPGRLGPGRVKYIQRGVVSFGTQICGLAGVPGVYTNVANYMDWILDHIRS</sequence>
<dbReference type="PANTHER" id="PTHR24256">
    <property type="entry name" value="TRYPTASE-RELATED"/>
    <property type="match status" value="1"/>
</dbReference>
<feature type="signal peptide" evidence="13">
    <location>
        <begin position="1"/>
        <end position="23"/>
    </location>
</feature>
<dbReference type="PROSITE" id="PS00135">
    <property type="entry name" value="TRYPSIN_SER"/>
    <property type="match status" value="1"/>
</dbReference>
<evidence type="ECO:0000256" key="3">
    <source>
        <dbReference type="ARBA" id="ARBA00022729"/>
    </source>
</evidence>
<dbReference type="InterPro" id="IPR022700">
    <property type="entry name" value="CLIP"/>
</dbReference>
<dbReference type="Proteomes" id="UP000791440">
    <property type="component" value="Unassembled WGS sequence"/>
</dbReference>
<reference evidence="16" key="1">
    <citation type="journal article" date="2016" name="Insect Biochem. Mol. Biol.">
        <title>Multifaceted biological insights from a draft genome sequence of the tobacco hornworm moth, Manduca sexta.</title>
        <authorList>
            <person name="Kanost M.R."/>
            <person name="Arrese E.L."/>
            <person name="Cao X."/>
            <person name="Chen Y.R."/>
            <person name="Chellapilla S."/>
            <person name="Goldsmith M.R."/>
            <person name="Grosse-Wilde E."/>
            <person name="Heckel D.G."/>
            <person name="Herndon N."/>
            <person name="Jiang H."/>
            <person name="Papanicolaou A."/>
            <person name="Qu J."/>
            <person name="Soulages J.L."/>
            <person name="Vogel H."/>
            <person name="Walters J."/>
            <person name="Waterhouse R.M."/>
            <person name="Ahn S.J."/>
            <person name="Almeida F.C."/>
            <person name="An C."/>
            <person name="Aqrawi P."/>
            <person name="Bretschneider A."/>
            <person name="Bryant W.B."/>
            <person name="Bucks S."/>
            <person name="Chao H."/>
            <person name="Chevignon G."/>
            <person name="Christen J.M."/>
            <person name="Clarke D.F."/>
            <person name="Dittmer N.T."/>
            <person name="Ferguson L.C.F."/>
            <person name="Garavelou S."/>
            <person name="Gordon K.H.J."/>
            <person name="Gunaratna R.T."/>
            <person name="Han Y."/>
            <person name="Hauser F."/>
            <person name="He Y."/>
            <person name="Heidel-Fischer H."/>
            <person name="Hirsh A."/>
            <person name="Hu Y."/>
            <person name="Jiang H."/>
            <person name="Kalra D."/>
            <person name="Klinner C."/>
            <person name="Konig C."/>
            <person name="Kovar C."/>
            <person name="Kroll A.R."/>
            <person name="Kuwar S.S."/>
            <person name="Lee S.L."/>
            <person name="Lehman R."/>
            <person name="Li K."/>
            <person name="Li Z."/>
            <person name="Liang H."/>
            <person name="Lovelace S."/>
            <person name="Lu Z."/>
            <person name="Mansfield J.H."/>
            <person name="McCulloch K.J."/>
            <person name="Mathew T."/>
            <person name="Morton B."/>
            <person name="Muzny D.M."/>
            <person name="Neunemann D."/>
            <person name="Ongeri F."/>
            <person name="Pauchet Y."/>
            <person name="Pu L.L."/>
            <person name="Pyrousis I."/>
            <person name="Rao X.J."/>
            <person name="Redding A."/>
            <person name="Roesel C."/>
            <person name="Sanchez-Gracia A."/>
            <person name="Schaack S."/>
            <person name="Shukla A."/>
            <person name="Tetreau G."/>
            <person name="Wang Y."/>
            <person name="Xiong G.H."/>
            <person name="Traut W."/>
            <person name="Walsh T.K."/>
            <person name="Worley K.C."/>
            <person name="Wu D."/>
            <person name="Wu W."/>
            <person name="Wu Y.Q."/>
            <person name="Zhang X."/>
            <person name="Zou Z."/>
            <person name="Zucker H."/>
            <person name="Briscoe A.D."/>
            <person name="Burmester T."/>
            <person name="Clem R.J."/>
            <person name="Feyereisen R."/>
            <person name="Grimmelikhuijzen C.J.P."/>
            <person name="Hamodrakas S.J."/>
            <person name="Hansson B.S."/>
            <person name="Huguet E."/>
            <person name="Jermiin L.S."/>
            <person name="Lan Q."/>
            <person name="Lehman H.K."/>
            <person name="Lorenzen M."/>
            <person name="Merzendorfer H."/>
            <person name="Michalopoulos I."/>
            <person name="Morton D.B."/>
            <person name="Muthukrishnan S."/>
            <person name="Oakeshott J.G."/>
            <person name="Palmer W."/>
            <person name="Park Y."/>
            <person name="Passarelli A.L."/>
            <person name="Rozas J."/>
            <person name="Schwartz L.M."/>
            <person name="Smith W."/>
            <person name="Southgate A."/>
            <person name="Vilcinskas A."/>
            <person name="Vogt R."/>
            <person name="Wang P."/>
            <person name="Werren J."/>
            <person name="Yu X.Q."/>
            <person name="Zhou J.J."/>
            <person name="Brown S.J."/>
            <person name="Scherer S.E."/>
            <person name="Richards S."/>
            <person name="Blissard G.W."/>
        </authorList>
    </citation>
    <scope>NUCLEOTIDE SEQUENCE</scope>
</reference>
<name>A0A922CZW5_MANSE</name>
<feature type="region of interest" description="Disordered" evidence="12">
    <location>
        <begin position="109"/>
        <end position="152"/>
    </location>
</feature>
<evidence type="ECO:0000256" key="5">
    <source>
        <dbReference type="ARBA" id="ARBA00022820"/>
    </source>
</evidence>
<accession>A0A922CZW5</accession>
<dbReference type="PROSITE" id="PS50240">
    <property type="entry name" value="TRYPSIN_DOM"/>
    <property type="match status" value="1"/>
</dbReference>
<dbReference type="AlphaFoldDB" id="A0A922CZW5"/>
<reference evidence="16" key="2">
    <citation type="submission" date="2020-12" db="EMBL/GenBank/DDBJ databases">
        <authorList>
            <person name="Kanost M."/>
        </authorList>
    </citation>
    <scope>NUCLEOTIDE SEQUENCE</scope>
</reference>
<comment type="caution">
    <text evidence="16">The sequence shown here is derived from an EMBL/GenBank/DDBJ whole genome shotgun (WGS) entry which is preliminary data.</text>
</comment>
<dbReference type="EMBL" id="JH669214">
    <property type="protein sequence ID" value="KAG6464632.1"/>
    <property type="molecule type" value="Genomic_DNA"/>
</dbReference>
<evidence type="ECO:0000256" key="9">
    <source>
        <dbReference type="ARBA" id="ARBA00052079"/>
    </source>
</evidence>
<dbReference type="Pfam" id="PF12032">
    <property type="entry name" value="CLIP"/>
    <property type="match status" value="1"/>
</dbReference>
<comment type="catalytic activity">
    <reaction evidence="9">
        <text>Selective cleavage of 103-Arg-|-Ser-104 and 124-Ile-|-Ile-125 bonds in Limulus clotting factor B to form activated factor B. Cleavage of -Pro-Arg-|-Xaa- bonds in synthetic substrates.</text>
        <dbReference type="EC" id="3.4.21.84"/>
    </reaction>
</comment>
<dbReference type="PROSITE" id="PS00134">
    <property type="entry name" value="TRYPSIN_HIS"/>
    <property type="match status" value="1"/>
</dbReference>
<feature type="domain" description="Peptidase S1" evidence="14">
    <location>
        <begin position="169"/>
        <end position="427"/>
    </location>
</feature>
<proteinExistence type="inferred from homology"/>
<evidence type="ECO:0000256" key="1">
    <source>
        <dbReference type="ARBA" id="ARBA00022659"/>
    </source>
</evidence>
<dbReference type="FunFam" id="2.40.10.10:FF:000120">
    <property type="entry name" value="Putative serine protease"/>
    <property type="match status" value="1"/>
</dbReference>
<keyword evidence="5" id="KW-0353">Hemolymph clotting</keyword>
<protein>
    <recommendedName>
        <fullName evidence="10">limulus clotting factor C</fullName>
        <ecNumber evidence="10">3.4.21.84</ecNumber>
    </recommendedName>
</protein>
<keyword evidence="7" id="KW-1015">Disulfide bond</keyword>
<keyword evidence="2 11" id="KW-0645">Protease</keyword>
<dbReference type="EC" id="3.4.21.84" evidence="10"/>
<evidence type="ECO:0000256" key="7">
    <source>
        <dbReference type="ARBA" id="ARBA00023157"/>
    </source>
</evidence>
<evidence type="ECO:0000256" key="13">
    <source>
        <dbReference type="SAM" id="SignalP"/>
    </source>
</evidence>
<feature type="chain" id="PRO_5038276871" description="limulus clotting factor C" evidence="13">
    <location>
        <begin position="24"/>
        <end position="428"/>
    </location>
</feature>
<dbReference type="SMART" id="SM00020">
    <property type="entry name" value="Tryp_SPc"/>
    <property type="match status" value="1"/>
</dbReference>
<feature type="compositionally biased region" description="Basic and acidic residues" evidence="12">
    <location>
        <begin position="128"/>
        <end position="144"/>
    </location>
</feature>
<evidence type="ECO:0000256" key="8">
    <source>
        <dbReference type="ARBA" id="ARBA00024195"/>
    </source>
</evidence>
<comment type="similarity">
    <text evidence="8">Belongs to the peptidase S1 family. CLIP subfamily.</text>
</comment>
<evidence type="ECO:0000256" key="11">
    <source>
        <dbReference type="RuleBase" id="RU363034"/>
    </source>
</evidence>
<evidence type="ECO:0000256" key="10">
    <source>
        <dbReference type="ARBA" id="ARBA00066707"/>
    </source>
</evidence>
<dbReference type="InterPro" id="IPR001254">
    <property type="entry name" value="Trypsin_dom"/>
</dbReference>
<keyword evidence="6 11" id="KW-0720">Serine protease</keyword>
<evidence type="ECO:0000256" key="4">
    <source>
        <dbReference type="ARBA" id="ARBA00022801"/>
    </source>
</evidence>
<evidence type="ECO:0000313" key="15">
    <source>
        <dbReference type="EMBL" id="KAG6464631.1"/>
    </source>
</evidence>
<dbReference type="GO" id="GO:0006508">
    <property type="term" value="P:proteolysis"/>
    <property type="evidence" value="ECO:0007669"/>
    <property type="project" value="UniProtKB-KW"/>
</dbReference>
<evidence type="ECO:0000313" key="17">
    <source>
        <dbReference type="Proteomes" id="UP000791440"/>
    </source>
</evidence>
<evidence type="ECO:0000313" key="16">
    <source>
        <dbReference type="EMBL" id="KAG6464632.1"/>
    </source>
</evidence>
<dbReference type="InterPro" id="IPR018114">
    <property type="entry name" value="TRYPSIN_HIS"/>
</dbReference>
<dbReference type="EMBL" id="JH669214">
    <property type="protein sequence ID" value="KAG6464631.1"/>
    <property type="molecule type" value="Genomic_DNA"/>
</dbReference>
<dbReference type="GO" id="GO:0042381">
    <property type="term" value="P:hemolymph coagulation"/>
    <property type="evidence" value="ECO:0007669"/>
    <property type="project" value="UniProtKB-KW"/>
</dbReference>
<feature type="compositionally biased region" description="Polar residues" evidence="12">
    <location>
        <begin position="117"/>
        <end position="127"/>
    </location>
</feature>
<keyword evidence="3 13" id="KW-0732">Signal</keyword>
<evidence type="ECO:0000256" key="12">
    <source>
        <dbReference type="SAM" id="MobiDB-lite"/>
    </source>
</evidence>
<keyword evidence="4 11" id="KW-0378">Hydrolase</keyword>
<gene>
    <name evidence="15" type="ORF">O3G_MSEX014634</name>
    <name evidence="16" type="ORF">O3G_MSEX014636</name>
</gene>
<organism evidence="16 17">
    <name type="scientific">Manduca sexta</name>
    <name type="common">Tobacco hawkmoth</name>
    <name type="synonym">Tobacco hornworm</name>
    <dbReference type="NCBI Taxonomy" id="7130"/>
    <lineage>
        <taxon>Eukaryota</taxon>
        <taxon>Metazoa</taxon>
        <taxon>Ecdysozoa</taxon>
        <taxon>Arthropoda</taxon>
        <taxon>Hexapoda</taxon>
        <taxon>Insecta</taxon>
        <taxon>Pterygota</taxon>
        <taxon>Neoptera</taxon>
        <taxon>Endopterygota</taxon>
        <taxon>Lepidoptera</taxon>
        <taxon>Glossata</taxon>
        <taxon>Ditrysia</taxon>
        <taxon>Bombycoidea</taxon>
        <taxon>Sphingidae</taxon>
        <taxon>Sphinginae</taxon>
        <taxon>Sphingini</taxon>
        <taxon>Manduca</taxon>
    </lineage>
</organism>
<dbReference type="CDD" id="cd00190">
    <property type="entry name" value="Tryp_SPc"/>
    <property type="match status" value="1"/>
</dbReference>
<evidence type="ECO:0000256" key="2">
    <source>
        <dbReference type="ARBA" id="ARBA00022670"/>
    </source>
</evidence>
<dbReference type="Pfam" id="PF00089">
    <property type="entry name" value="Trypsin"/>
    <property type="match status" value="1"/>
</dbReference>